<dbReference type="AlphaFoldDB" id="A0A835D976"/>
<dbReference type="OMA" id="WISMASM"/>
<keyword evidence="1" id="KW-1133">Transmembrane helix</keyword>
<feature type="transmembrane region" description="Helical" evidence="1">
    <location>
        <begin position="274"/>
        <end position="297"/>
    </location>
</feature>
<name>A0A835D976_TETSI</name>
<dbReference type="Proteomes" id="UP000655225">
    <property type="component" value="Unassembled WGS sequence"/>
</dbReference>
<keyword evidence="1" id="KW-0812">Transmembrane</keyword>
<evidence type="ECO:0000313" key="3">
    <source>
        <dbReference type="Proteomes" id="UP000655225"/>
    </source>
</evidence>
<keyword evidence="1" id="KW-0472">Membrane</keyword>
<feature type="transmembrane region" description="Helical" evidence="1">
    <location>
        <begin position="211"/>
        <end position="234"/>
    </location>
</feature>
<keyword evidence="3" id="KW-1185">Reference proteome</keyword>
<accession>A0A835D976</accession>
<feature type="transmembrane region" description="Helical" evidence="1">
    <location>
        <begin position="178"/>
        <end position="199"/>
    </location>
</feature>
<reference evidence="2 3" key="1">
    <citation type="submission" date="2020-04" db="EMBL/GenBank/DDBJ databases">
        <title>Plant Genome Project.</title>
        <authorList>
            <person name="Zhang R.-G."/>
        </authorList>
    </citation>
    <scope>NUCLEOTIDE SEQUENCE [LARGE SCALE GENOMIC DNA]</scope>
    <source>
        <strain evidence="2">YNK0</strain>
        <tissue evidence="2">Leaf</tissue>
    </source>
</reference>
<dbReference type="EMBL" id="JABCRI010000013">
    <property type="protein sequence ID" value="KAF8395553.1"/>
    <property type="molecule type" value="Genomic_DNA"/>
</dbReference>
<protein>
    <submittedName>
        <fullName evidence="2">Uncharacterized protein</fullName>
    </submittedName>
</protein>
<evidence type="ECO:0000313" key="2">
    <source>
        <dbReference type="EMBL" id="KAF8395553.1"/>
    </source>
</evidence>
<dbReference type="OrthoDB" id="2006910at2759"/>
<comment type="caution">
    <text evidence="2">The sequence shown here is derived from an EMBL/GenBank/DDBJ whole genome shotgun (WGS) entry which is preliminary data.</text>
</comment>
<sequence>MLRRASTESKSTYGTFTCILIQNFNISLPCSSKESIMTQPLKYEKGILNKSEPTVYHDSVLFDRRWRKCGGKDTNSSLDGLSGVLMDEKVVSNKNNASTGQTKIDTQETAVLVRQTPNESPESTANTFWTGITGVSMEEDTTSRTATNVIEVVSQPPVVPPSQEAGCTMAEPELKTEYIVACGVILISAMGIFSLLFGLPGNKKAALTHKTLFKAYTVLTIASFISAFGLLVLHKIRPIIRGLAKIIKFTTWVALELETYAVSCATCILLDTSLITLILVLLVPLVFPVLVLSLLYVKR</sequence>
<gene>
    <name evidence="2" type="ORF">HHK36_019501</name>
</gene>
<organism evidence="2 3">
    <name type="scientific">Tetracentron sinense</name>
    <name type="common">Spur-leaf</name>
    <dbReference type="NCBI Taxonomy" id="13715"/>
    <lineage>
        <taxon>Eukaryota</taxon>
        <taxon>Viridiplantae</taxon>
        <taxon>Streptophyta</taxon>
        <taxon>Embryophyta</taxon>
        <taxon>Tracheophyta</taxon>
        <taxon>Spermatophyta</taxon>
        <taxon>Magnoliopsida</taxon>
        <taxon>Trochodendrales</taxon>
        <taxon>Trochodendraceae</taxon>
        <taxon>Tetracentron</taxon>
    </lineage>
</organism>
<feature type="transmembrane region" description="Helical" evidence="1">
    <location>
        <begin position="246"/>
        <end position="268"/>
    </location>
</feature>
<proteinExistence type="predicted"/>
<evidence type="ECO:0000256" key="1">
    <source>
        <dbReference type="SAM" id="Phobius"/>
    </source>
</evidence>